<dbReference type="OrthoDB" id="9772308at2"/>
<keyword evidence="2 8" id="KW-0645">Protease</keyword>
<proteinExistence type="inferred from homology"/>
<dbReference type="SUPFAM" id="SSF55486">
    <property type="entry name" value="Metalloproteases ('zincins'), catalytic domain"/>
    <property type="match status" value="1"/>
</dbReference>
<dbReference type="EMBL" id="PIQI01000011">
    <property type="protein sequence ID" value="PJZ06030.1"/>
    <property type="molecule type" value="Genomic_DNA"/>
</dbReference>
<dbReference type="GO" id="GO:0004181">
    <property type="term" value="F:metallocarboxypeptidase activity"/>
    <property type="evidence" value="ECO:0007669"/>
    <property type="project" value="UniProtKB-UniRule"/>
</dbReference>
<keyword evidence="1 8" id="KW-0121">Carboxypeptidase</keyword>
<feature type="active site" description="Proton donor/acceptor" evidence="10">
    <location>
        <position position="263"/>
    </location>
</feature>
<protein>
    <recommendedName>
        <fullName evidence="8">Metal-dependent carboxypeptidase</fullName>
        <ecNumber evidence="8">3.4.17.19</ecNumber>
    </recommendedName>
</protein>
<dbReference type="FunFam" id="1.10.1370.30:FF:000003">
    <property type="entry name" value="Thermostable carboxypeptidase 1"/>
    <property type="match status" value="1"/>
</dbReference>
<dbReference type="Gene3D" id="1.10.1370.30">
    <property type="match status" value="1"/>
</dbReference>
<dbReference type="GO" id="GO:0008270">
    <property type="term" value="F:zinc ion binding"/>
    <property type="evidence" value="ECO:0007669"/>
    <property type="project" value="UniProtKB-ARBA"/>
</dbReference>
<keyword evidence="4 8" id="KW-0378">Hydrolase</keyword>
<dbReference type="Proteomes" id="UP000232062">
    <property type="component" value="Unassembled WGS sequence"/>
</dbReference>
<comment type="catalytic activity">
    <reaction evidence="6 8">
        <text>Release of a C-terminal amino acid with broad specificity, except for -Pro.</text>
        <dbReference type="EC" id="3.4.17.19"/>
    </reaction>
</comment>
<comment type="caution">
    <text evidence="11">The sequence shown here is derived from an EMBL/GenBank/DDBJ whole genome shotgun (WGS) entry which is preliminary data.</text>
</comment>
<dbReference type="PRINTS" id="PR00998">
    <property type="entry name" value="CRBOXYPTASET"/>
</dbReference>
<evidence type="ECO:0000256" key="6">
    <source>
        <dbReference type="ARBA" id="ARBA00052755"/>
    </source>
</evidence>
<keyword evidence="12" id="KW-1185">Reference proteome</keyword>
<evidence type="ECO:0000313" key="11">
    <source>
        <dbReference type="EMBL" id="PJZ06030.1"/>
    </source>
</evidence>
<evidence type="ECO:0000256" key="2">
    <source>
        <dbReference type="ARBA" id="ARBA00022670"/>
    </source>
</evidence>
<dbReference type="InterPro" id="IPR001333">
    <property type="entry name" value="Peptidase_M32_Taq"/>
</dbReference>
<dbReference type="PANTHER" id="PTHR34217:SF1">
    <property type="entry name" value="CARBOXYPEPTIDASE 1"/>
    <property type="match status" value="1"/>
</dbReference>
<dbReference type="AlphaFoldDB" id="A0A2M9WEQ0"/>
<dbReference type="STRING" id="1076549.HA45_26050"/>
<dbReference type="PANTHER" id="PTHR34217">
    <property type="entry name" value="METAL-DEPENDENT CARBOXYPEPTIDASE"/>
    <property type="match status" value="1"/>
</dbReference>
<dbReference type="Pfam" id="PF02074">
    <property type="entry name" value="Peptidase_M32"/>
    <property type="match status" value="1"/>
</dbReference>
<feature type="binding site" evidence="9">
    <location>
        <position position="262"/>
    </location>
    <ligand>
        <name>Zn(2+)</name>
        <dbReference type="ChEBI" id="CHEBI:29105"/>
        <note>catalytic</note>
    </ligand>
</feature>
<feature type="binding site" evidence="9">
    <location>
        <position position="266"/>
    </location>
    <ligand>
        <name>Zn(2+)</name>
        <dbReference type="ChEBI" id="CHEBI:29105"/>
        <note>catalytic</note>
    </ligand>
</feature>
<keyword evidence="5 8" id="KW-0482">Metalloprotease</keyword>
<gene>
    <name evidence="11" type="ORF">PRCB_04695</name>
</gene>
<feature type="binding site" evidence="9">
    <location>
        <position position="292"/>
    </location>
    <ligand>
        <name>Zn(2+)</name>
        <dbReference type="ChEBI" id="CHEBI:29105"/>
        <note>catalytic</note>
    </ligand>
</feature>
<comment type="similarity">
    <text evidence="7 8">Belongs to the peptidase M32 family.</text>
</comment>
<organism evidence="11 12">
    <name type="scientific">Pantoea rodasii</name>
    <dbReference type="NCBI Taxonomy" id="1076549"/>
    <lineage>
        <taxon>Bacteria</taxon>
        <taxon>Pseudomonadati</taxon>
        <taxon>Pseudomonadota</taxon>
        <taxon>Gammaproteobacteria</taxon>
        <taxon>Enterobacterales</taxon>
        <taxon>Erwiniaceae</taxon>
        <taxon>Pantoea</taxon>
    </lineage>
</organism>
<evidence type="ECO:0000256" key="5">
    <source>
        <dbReference type="ARBA" id="ARBA00023049"/>
    </source>
</evidence>
<dbReference type="EC" id="3.4.17.19" evidence="8"/>
<sequence>MTSAYQELSKTFQRLSRFGHLGAIAGVDMQTTMPPGGSQARGEALAELSVFMHEILTEKRLGGLFAAAQQESLNDVEQANLSEMQRAWQQATILPASLVEAKSLAGSRCEHAWRQQRPANDWQGFSANLKEVVKLSRQEAQLRAEALGVSRYDALLDVFEPGMTSAQLDTTFGELKSWLPDLLQQAVAKQQQTPIAVPVGPFAIDEQKQLGLSLMKTLGFDFNHGRLDVSAHPFCGGVPEDVRITTRYNENDFLSAMMGVIHETGHARYEQNLPQQWRGQPVAHARSTAMHESQSLFMEMQLGRSKAFLQHIHPQVVALMRDQPALEVQNFIRQTQRVKPGFIRVDADELSYPAHVILRYEIERALIEGEIEVDDIPALWDEKMQQSLGIDTRGNYRDGCMQDIHWTDGAFGYFPTYTLGAMYAAQLFQAVKRALPQVDELILNGELQPVFDWLQQNIWQHGSRFPTQQLLVNATGETLNPQYFRQHLEQRYLSA</sequence>
<dbReference type="GO" id="GO:0006508">
    <property type="term" value="P:proteolysis"/>
    <property type="evidence" value="ECO:0007669"/>
    <property type="project" value="UniProtKB-UniRule"/>
</dbReference>
<evidence type="ECO:0000256" key="9">
    <source>
        <dbReference type="PIRSR" id="PIRSR006615-1"/>
    </source>
</evidence>
<evidence type="ECO:0000256" key="4">
    <source>
        <dbReference type="ARBA" id="ARBA00022801"/>
    </source>
</evidence>
<evidence type="ECO:0000256" key="7">
    <source>
        <dbReference type="ARBA" id="ARBA00061580"/>
    </source>
</evidence>
<accession>A0A2M9WEQ0</accession>
<comment type="function">
    <text evidence="8">Broad specificity carboxypetidase that releases amino acids sequentially from the C-terminus, including neutral, aromatic, polar and basic residues.</text>
</comment>
<dbReference type="PROSITE" id="PS52034">
    <property type="entry name" value="PEPTIDASE_M32"/>
    <property type="match status" value="1"/>
</dbReference>
<evidence type="ECO:0000256" key="10">
    <source>
        <dbReference type="PIRSR" id="PIRSR006615-2"/>
    </source>
</evidence>
<reference evidence="11 12" key="1">
    <citation type="submission" date="2017-11" db="EMBL/GenBank/DDBJ databases">
        <title>The genome sequence of Pantoea rodasii DSM 26611.</title>
        <authorList>
            <person name="Gao J."/>
            <person name="Mao X."/>
            <person name="Sun J."/>
        </authorList>
    </citation>
    <scope>NUCLEOTIDE SEQUENCE [LARGE SCALE GENOMIC DNA]</scope>
    <source>
        <strain evidence="11 12">DSM 26611</strain>
    </source>
</reference>
<evidence type="ECO:0000256" key="8">
    <source>
        <dbReference type="PIRNR" id="PIRNR006615"/>
    </source>
</evidence>
<comment type="cofactor">
    <cofactor evidence="9">
        <name>Zn(2+)</name>
        <dbReference type="ChEBI" id="CHEBI:29105"/>
    </cofactor>
    <text evidence="9">Binds 1 zinc ion per subunit.</text>
</comment>
<dbReference type="PIRSF" id="PIRSF006615">
    <property type="entry name" value="Zn_crbxpep_Taq"/>
    <property type="match status" value="1"/>
</dbReference>
<evidence type="ECO:0000256" key="3">
    <source>
        <dbReference type="ARBA" id="ARBA00022723"/>
    </source>
</evidence>
<evidence type="ECO:0000256" key="1">
    <source>
        <dbReference type="ARBA" id="ARBA00022645"/>
    </source>
</evidence>
<dbReference type="CDD" id="cd06460">
    <property type="entry name" value="M32_Taq"/>
    <property type="match status" value="1"/>
</dbReference>
<name>A0A2M9WEQ0_9GAMM</name>
<keyword evidence="9" id="KW-0862">Zinc</keyword>
<dbReference type="RefSeq" id="WP_100700576.1">
    <property type="nucleotide sequence ID" value="NZ_MLFP01000086.1"/>
</dbReference>
<keyword evidence="3 8" id="KW-0479">Metal-binding</keyword>
<evidence type="ECO:0000313" key="12">
    <source>
        <dbReference type="Proteomes" id="UP000232062"/>
    </source>
</evidence>